<reference evidence="7" key="2">
    <citation type="submission" date="2020-03" db="EMBL/GenBank/DDBJ databases">
        <title>Walnut 2.0.</title>
        <authorList>
            <person name="Marrano A."/>
            <person name="Britton M."/>
            <person name="Zimin A.V."/>
            <person name="Zaini P.A."/>
            <person name="Workman R."/>
            <person name="Puiu D."/>
            <person name="Bianco L."/>
            <person name="Allen B.J."/>
            <person name="Troggio M."/>
            <person name="Leslie C.A."/>
            <person name="Timp W."/>
            <person name="Dendekar A."/>
            <person name="Salzberg S.L."/>
            <person name="Neale D.B."/>
        </authorList>
    </citation>
    <scope>NUCLEOTIDE SEQUENCE</scope>
    <source>
        <tissue evidence="7">Leaves</tissue>
    </source>
</reference>
<sequence length="726" mass="78699">MANRMKEGDRIERTIRSLLRLPENKRCINCNSLQGPQYVCTTFLTFVCTNCSGVHREFTHRVKSVSMANFSAEEVSALQAGGNERARQIYFKAWDNQRHPYPDASNVQRLREFIKHVYVDKKYTGVKSLDKLPRLRLNEKDSSYESRKVSAYRDGSRSSGYEDRYTWHYRERSSPGRRSEDGNSKYPYDDRINPRYAQENSTYGGLRRSPSSFVVVDDRFRDGEYGSRRASKTESKMGSKPPNFEKNTDRSHSPVVHSARVSLGDTVSPLQVGELSMAIDGKDADGSANTQKIASSSDLCSTDRSPAEHKQRSSGSLIDWSPDPNPLDAETISQTHQMPPSDSGGNWASYQHPEKRAFQTPTNTLESLLFELSAPSVVPASDTSEGPSNDDSLSAAARGTIPAGVQLMSALPISVSSFTTASTSHCKPAEPFNGGPPQVAPSGNCDSTKIPEEQKLSNMQQCHHTASPTADGNPIRQQTNPPVGPPNNQLWISSIPPNEHGPLSVPAEQSSQADSKSAQDISPGVGSEPLSVETNGRKELPADLFTASYTTVTAPVAGWQNGSPYGMGFSMQYYSNATPIPAFPNPARSTNPFDLDSERSQVKAPPFPSMASVQGALPNVTPASGLLYTPSLGIQSSGLMAPQSPSYASAMPPHSPSFVSAMPPVSGAYMGMQKHDNTPRSRSQGLGTFGCDDVFGSLNTIQQLTGKYSAPSTSNHFSSIGGNPFG</sequence>
<gene>
    <name evidence="7" type="ORF">F2P56_026103</name>
</gene>
<comment type="caution">
    <text evidence="7">The sequence shown here is derived from an EMBL/GenBank/DDBJ whole genome shotgun (WGS) entry which is preliminary data.</text>
</comment>
<evidence type="ECO:0000256" key="4">
    <source>
        <dbReference type="PROSITE-ProRule" id="PRU00288"/>
    </source>
</evidence>
<dbReference type="InterPro" id="IPR038508">
    <property type="entry name" value="ArfGAP_dom_sf"/>
</dbReference>
<dbReference type="PANTHER" id="PTHR46085:SF16">
    <property type="entry name" value="ARFGAP_RECO-LIKE ZINC FINGER DOMAIN-CONTAINING PROTEIN"/>
    <property type="match status" value="1"/>
</dbReference>
<evidence type="ECO:0000313" key="8">
    <source>
        <dbReference type="Proteomes" id="UP000619265"/>
    </source>
</evidence>
<feature type="compositionally biased region" description="Polar residues" evidence="5">
    <location>
        <begin position="287"/>
        <end position="304"/>
    </location>
</feature>
<reference evidence="7" key="1">
    <citation type="submission" date="2015-10" db="EMBL/GenBank/DDBJ databases">
        <authorList>
            <person name="Martinez-Garcia P.J."/>
            <person name="Crepeau M.W."/>
            <person name="Puiu D."/>
            <person name="Gonzalez-Ibeas D."/>
            <person name="Whalen J."/>
            <person name="Stevens K."/>
            <person name="Paul R."/>
            <person name="Butterfield T."/>
            <person name="Britton M."/>
            <person name="Reagan R."/>
            <person name="Chakraborty S."/>
            <person name="Walawage S.L."/>
            <person name="Vasquez-Gross H.A."/>
            <person name="Cardeno C."/>
            <person name="Famula R."/>
            <person name="Pratt K."/>
            <person name="Kuruganti S."/>
            <person name="Aradhya M.K."/>
            <person name="Leslie C.A."/>
            <person name="Dandekar A.M."/>
            <person name="Salzberg S.L."/>
            <person name="Wegrzyn J.L."/>
            <person name="Langley C.H."/>
            <person name="Neale D.B."/>
        </authorList>
    </citation>
    <scope>NUCLEOTIDE SEQUENCE</scope>
    <source>
        <tissue evidence="7">Leaves</tissue>
    </source>
</reference>
<dbReference type="Proteomes" id="UP000619265">
    <property type="component" value="Unassembled WGS sequence"/>
</dbReference>
<dbReference type="GO" id="GO:0008270">
    <property type="term" value="F:zinc ion binding"/>
    <property type="evidence" value="ECO:0007669"/>
    <property type="project" value="UniProtKB-KW"/>
</dbReference>
<feature type="compositionally biased region" description="Polar residues" evidence="5">
    <location>
        <begin position="456"/>
        <end position="496"/>
    </location>
</feature>
<feature type="compositionally biased region" description="Low complexity" evidence="5">
    <location>
        <begin position="507"/>
        <end position="522"/>
    </location>
</feature>
<dbReference type="SMART" id="SM00105">
    <property type="entry name" value="ArfGap"/>
    <property type="match status" value="1"/>
</dbReference>
<dbReference type="Pfam" id="PF01412">
    <property type="entry name" value="ArfGap"/>
    <property type="match status" value="1"/>
</dbReference>
<evidence type="ECO:0000256" key="1">
    <source>
        <dbReference type="ARBA" id="ARBA00022723"/>
    </source>
</evidence>
<evidence type="ECO:0000313" key="7">
    <source>
        <dbReference type="EMBL" id="KAF5456642.1"/>
    </source>
</evidence>
<dbReference type="GO" id="GO:0005096">
    <property type="term" value="F:GTPase activator activity"/>
    <property type="evidence" value="ECO:0007669"/>
    <property type="project" value="InterPro"/>
</dbReference>
<keyword evidence="2 4" id="KW-0863">Zinc-finger</keyword>
<dbReference type="PROSITE" id="PS50115">
    <property type="entry name" value="ARFGAP"/>
    <property type="match status" value="1"/>
</dbReference>
<dbReference type="CDD" id="cd08838">
    <property type="entry name" value="ArfGap_AGFG"/>
    <property type="match status" value="1"/>
</dbReference>
<evidence type="ECO:0000259" key="6">
    <source>
        <dbReference type="PROSITE" id="PS50115"/>
    </source>
</evidence>
<evidence type="ECO:0000256" key="2">
    <source>
        <dbReference type="ARBA" id="ARBA00022771"/>
    </source>
</evidence>
<dbReference type="PANTHER" id="PTHR46085">
    <property type="entry name" value="ARFGAP/RECO-RELATED"/>
    <property type="match status" value="1"/>
</dbReference>
<dbReference type="InterPro" id="IPR001164">
    <property type="entry name" value="ArfGAP_dom"/>
</dbReference>
<dbReference type="Gene3D" id="1.10.220.150">
    <property type="entry name" value="Arf GTPase activating protein"/>
    <property type="match status" value="1"/>
</dbReference>
<feature type="compositionally biased region" description="Basic and acidic residues" evidence="5">
    <location>
        <begin position="225"/>
        <end position="237"/>
    </location>
</feature>
<dbReference type="InterPro" id="IPR044820">
    <property type="entry name" value="AGD14-like"/>
</dbReference>
<feature type="region of interest" description="Disordered" evidence="5">
    <location>
        <begin position="421"/>
        <end position="536"/>
    </location>
</feature>
<feature type="region of interest" description="Disordered" evidence="5">
    <location>
        <begin position="281"/>
        <end position="350"/>
    </location>
</feature>
<evidence type="ECO:0000256" key="5">
    <source>
        <dbReference type="SAM" id="MobiDB-lite"/>
    </source>
</evidence>
<keyword evidence="3" id="KW-0862">Zinc</keyword>
<dbReference type="EMBL" id="LIHL02000011">
    <property type="protein sequence ID" value="KAF5456642.1"/>
    <property type="molecule type" value="Genomic_DNA"/>
</dbReference>
<dbReference type="AlphaFoldDB" id="A0A833UGI9"/>
<feature type="region of interest" description="Disordered" evidence="5">
    <location>
        <begin position="171"/>
        <end position="208"/>
    </location>
</feature>
<proteinExistence type="predicted"/>
<feature type="compositionally biased region" description="Basic and acidic residues" evidence="5">
    <location>
        <begin position="171"/>
        <end position="193"/>
    </location>
</feature>
<accession>A0A833UGI9</accession>
<dbReference type="SUPFAM" id="SSF57863">
    <property type="entry name" value="ArfGap/RecO-like zinc finger"/>
    <property type="match status" value="1"/>
</dbReference>
<dbReference type="InterPro" id="IPR037278">
    <property type="entry name" value="ARFGAP/RecO"/>
</dbReference>
<evidence type="ECO:0000256" key="3">
    <source>
        <dbReference type="ARBA" id="ARBA00022833"/>
    </source>
</evidence>
<protein>
    <recommendedName>
        <fullName evidence="6">Arf-GAP domain-containing protein</fullName>
    </recommendedName>
</protein>
<feature type="domain" description="Arf-GAP" evidence="6">
    <location>
        <begin position="12"/>
        <end position="131"/>
    </location>
</feature>
<feature type="compositionally biased region" description="Polar residues" evidence="5">
    <location>
        <begin position="331"/>
        <end position="349"/>
    </location>
</feature>
<name>A0A833UGI9_JUGRE</name>
<organism evidence="7 8">
    <name type="scientific">Juglans regia</name>
    <name type="common">English walnut</name>
    <dbReference type="NCBI Taxonomy" id="51240"/>
    <lineage>
        <taxon>Eukaryota</taxon>
        <taxon>Viridiplantae</taxon>
        <taxon>Streptophyta</taxon>
        <taxon>Embryophyta</taxon>
        <taxon>Tracheophyta</taxon>
        <taxon>Spermatophyta</taxon>
        <taxon>Magnoliopsida</taxon>
        <taxon>eudicotyledons</taxon>
        <taxon>Gunneridae</taxon>
        <taxon>Pentapetalae</taxon>
        <taxon>rosids</taxon>
        <taxon>fabids</taxon>
        <taxon>Fagales</taxon>
        <taxon>Juglandaceae</taxon>
        <taxon>Juglans</taxon>
    </lineage>
</organism>
<dbReference type="Gramene" id="Jr11_28490_p1">
    <property type="protein sequence ID" value="cds.Jr11_28490_p1"/>
    <property type="gene ID" value="Jr11_28490"/>
</dbReference>
<keyword evidence="1" id="KW-0479">Metal-binding</keyword>
<dbReference type="FunFam" id="1.10.220.150:FF:000005">
    <property type="entry name" value="Arf-GAP domain and FG repeat-containing protein 1"/>
    <property type="match status" value="1"/>
</dbReference>
<feature type="region of interest" description="Disordered" evidence="5">
    <location>
        <begin position="225"/>
        <end position="262"/>
    </location>
</feature>